<keyword evidence="2" id="KW-1185">Reference proteome</keyword>
<dbReference type="AlphaFoldDB" id="A0A7X2LVH7"/>
<evidence type="ECO:0000313" key="1">
    <source>
        <dbReference type="EMBL" id="MRV75466.1"/>
    </source>
</evidence>
<reference evidence="1 2" key="1">
    <citation type="submission" date="2019-11" db="EMBL/GenBank/DDBJ databases">
        <title>Novel species isolated from a subtropical stream in China.</title>
        <authorList>
            <person name="Lu H."/>
        </authorList>
    </citation>
    <scope>NUCLEOTIDE SEQUENCE [LARGE SCALE GENOMIC DNA]</scope>
    <source>
        <strain evidence="1 2">FT92W</strain>
    </source>
</reference>
<gene>
    <name evidence="1" type="ORF">GJ700_27475</name>
</gene>
<sequence length="77" mass="8272">MAKQGKLLSAQLDALTAQEKIALAEELLVSACQDDPAWDDAWGREAERRLDALARGEATAKDANEVLARLSAKQPAP</sequence>
<dbReference type="InterPro" id="IPR013406">
    <property type="entry name" value="CHP02574_addiction_mod"/>
</dbReference>
<dbReference type="Pfam" id="PF09720">
    <property type="entry name" value="Unstab_antitox"/>
    <property type="match status" value="1"/>
</dbReference>
<name>A0A7X2LVH7_9BURK</name>
<dbReference type="RefSeq" id="WP_154380025.1">
    <property type="nucleotide sequence ID" value="NZ_WKJJ01000020.1"/>
</dbReference>
<dbReference type="Proteomes" id="UP000446768">
    <property type="component" value="Unassembled WGS sequence"/>
</dbReference>
<comment type="caution">
    <text evidence="1">The sequence shown here is derived from an EMBL/GenBank/DDBJ whole genome shotgun (WGS) entry which is preliminary data.</text>
</comment>
<accession>A0A7X2LVH7</accession>
<dbReference type="EMBL" id="WKJJ01000020">
    <property type="protein sequence ID" value="MRV75466.1"/>
    <property type="molecule type" value="Genomic_DNA"/>
</dbReference>
<proteinExistence type="predicted"/>
<protein>
    <submittedName>
        <fullName evidence="1">Addiction module protein</fullName>
    </submittedName>
</protein>
<evidence type="ECO:0000313" key="2">
    <source>
        <dbReference type="Proteomes" id="UP000446768"/>
    </source>
</evidence>
<organism evidence="1 2">
    <name type="scientific">Pseudoduganella rivuli</name>
    <dbReference type="NCBI Taxonomy" id="2666085"/>
    <lineage>
        <taxon>Bacteria</taxon>
        <taxon>Pseudomonadati</taxon>
        <taxon>Pseudomonadota</taxon>
        <taxon>Betaproteobacteria</taxon>
        <taxon>Burkholderiales</taxon>
        <taxon>Oxalobacteraceae</taxon>
        <taxon>Telluria group</taxon>
        <taxon>Pseudoduganella</taxon>
    </lineage>
</organism>